<name>A0A2T3JH71_9GAMM</name>
<organism evidence="1 2">
    <name type="scientific">Photobacterium frigidiphilum</name>
    <dbReference type="NCBI Taxonomy" id="264736"/>
    <lineage>
        <taxon>Bacteria</taxon>
        <taxon>Pseudomonadati</taxon>
        <taxon>Pseudomonadota</taxon>
        <taxon>Gammaproteobacteria</taxon>
        <taxon>Vibrionales</taxon>
        <taxon>Vibrionaceae</taxon>
        <taxon>Photobacterium</taxon>
    </lineage>
</organism>
<dbReference type="OrthoDB" id="6264785at2"/>
<dbReference type="InterPro" id="IPR022090">
    <property type="entry name" value="DUF3634"/>
</dbReference>
<accession>A0A2T3JH71</accession>
<dbReference type="RefSeq" id="WP_107242910.1">
    <property type="nucleotide sequence ID" value="NZ_JBALVU010000120.1"/>
</dbReference>
<keyword evidence="2" id="KW-1185">Reference proteome</keyword>
<protein>
    <submittedName>
        <fullName evidence="1">DUF3634 domain-containing protein</fullName>
    </submittedName>
</protein>
<proteinExistence type="predicted"/>
<dbReference type="EMBL" id="PYMJ01000010">
    <property type="protein sequence ID" value="PSU48304.1"/>
    <property type="molecule type" value="Genomic_DNA"/>
</dbReference>
<sequence length="101" mass="11571">MEYVIILAVAVIFLVFKDRPVMTMKFKDGELTHSKGEIPHGFLIGCKEIAHKQPFSGQIKVYKNRFTTKLTFSKTVPSKVKQRIHNVFPHTGTNKKQGRRA</sequence>
<dbReference type="Pfam" id="PF12321">
    <property type="entry name" value="DUF3634"/>
    <property type="match status" value="1"/>
</dbReference>
<reference evidence="1 2" key="1">
    <citation type="submission" date="2018-01" db="EMBL/GenBank/DDBJ databases">
        <title>Whole genome sequencing of Histamine producing bacteria.</title>
        <authorList>
            <person name="Butler K."/>
        </authorList>
    </citation>
    <scope>NUCLEOTIDE SEQUENCE [LARGE SCALE GENOMIC DNA]</scope>
    <source>
        <strain evidence="1 2">JCM 12947</strain>
    </source>
</reference>
<evidence type="ECO:0000313" key="1">
    <source>
        <dbReference type="EMBL" id="PSU48304.1"/>
    </source>
</evidence>
<dbReference type="AlphaFoldDB" id="A0A2T3JH71"/>
<dbReference type="Proteomes" id="UP000240987">
    <property type="component" value="Unassembled WGS sequence"/>
</dbReference>
<comment type="caution">
    <text evidence="1">The sequence shown here is derived from an EMBL/GenBank/DDBJ whole genome shotgun (WGS) entry which is preliminary data.</text>
</comment>
<gene>
    <name evidence="1" type="ORF">C9J12_11855</name>
</gene>
<evidence type="ECO:0000313" key="2">
    <source>
        <dbReference type="Proteomes" id="UP000240987"/>
    </source>
</evidence>